<dbReference type="VEuPathDB" id="AmoebaDB:NAEGRDRAFT_73850"/>
<dbReference type="GeneID" id="8863545"/>
<evidence type="ECO:0000313" key="4">
    <source>
        <dbReference type="Proteomes" id="UP000006671"/>
    </source>
</evidence>
<sequence>MQQHIHEVTISETPLSSNTTKRNYADAYTLSDEEIQPSTIVPSPFHSETLFVIQNEESYMTGKPTYETIRIERRPQLSLTAPIANHGDSRGHLSLTSSIVCTPKSLDGHHALDETSTTRYNHQCITTIGQPTLHHETSQISTQLTPPEEKKVKYSSFFIKLFSFTNIFILMFIVQGLIGVGTAFILTNSSVNHVLEHSRQYQRLQLQVYFNSELQKFISQISSMTNHISKQMQRFNLNDNLAMIKMIDSIDTAYNSKIGAGAYRWARFDDFYFARQFNETVDGYVVRVYNPIVTNFKYYNVSKNQMSKAPTGSKMDVHEYLKGISVDPYYDGNSTYYPKKREYYLPYDKGNQSATDIMWSNSWANFNDEVVITLSIPVFSNYSMSFFKESNNSYLIQNMLHPKYISIPNGQLSKYPYLKSPQYLFGVLSIQFSWESASKTILNGSNYGTDLLKTNDAMEYSMIVDSKYNLIGKSNENKLLSTIHQVLKERNLLSLLSSPCGNMTSNITESEITSYGTVFFKLNSKNYGKLVTDAIEVEIAPICDKYGIDWFVVVGNYKSVVLIQPSQVPDFVVTFVLVFVLQAIFLVFSVVNIRLSFSAVKNQALSILKLGNEKQISSRNALVRMWNTFKSFSFFVDIREMKSKLSTIRNGLSTFSKYVPELVVKAFTERDGPFDKINLAQRNMTILFTELVGFSELSHGIHDDFLPCLMTNYFTIVSKAVKEEGGMITQFIGDRAVCVFNVYCLPLENHEIKACRAALKIMMNIENFNRIHLSDLQVRASITSDENILCGNTGSQSRMNVTVIGSSVPIAKALLFLNKHVGKKILIHEKTYQKVVENFVCNFVDYVCFEDCHFPVYSLESIFSLLTEEKEEIHNASFQVESALSKCDFSSIIDICKKYESKDESLKRMRKRAETLENDYSMWNSCDDFDCSFKLRVK</sequence>
<dbReference type="PANTHER" id="PTHR43081:SF1">
    <property type="entry name" value="ADENYLATE CYCLASE, TERMINAL-DIFFERENTIATION SPECIFIC"/>
    <property type="match status" value="1"/>
</dbReference>
<name>D2VXS2_NAEGR</name>
<dbReference type="InterPro" id="IPR050697">
    <property type="entry name" value="Adenylyl/Guanylyl_Cyclase_3/4"/>
</dbReference>
<dbReference type="Gene3D" id="3.30.70.1230">
    <property type="entry name" value="Nucleotide cyclase"/>
    <property type="match status" value="1"/>
</dbReference>
<protein>
    <submittedName>
        <fullName evidence="3">Predicted protein</fullName>
    </submittedName>
</protein>
<dbReference type="PANTHER" id="PTHR43081">
    <property type="entry name" value="ADENYLATE CYCLASE, TERMINAL-DIFFERENTIATION SPECIFIC-RELATED"/>
    <property type="match status" value="1"/>
</dbReference>
<dbReference type="GO" id="GO:0035556">
    <property type="term" value="P:intracellular signal transduction"/>
    <property type="evidence" value="ECO:0007669"/>
    <property type="project" value="InterPro"/>
</dbReference>
<dbReference type="Pfam" id="PF00211">
    <property type="entry name" value="Guanylate_cyc"/>
    <property type="match status" value="1"/>
</dbReference>
<dbReference type="RefSeq" id="XP_002671086.1">
    <property type="nucleotide sequence ID" value="XM_002671040.1"/>
</dbReference>
<keyword evidence="1" id="KW-1133">Transmembrane helix</keyword>
<keyword evidence="1" id="KW-0812">Transmembrane</keyword>
<dbReference type="KEGG" id="ngr:NAEGRDRAFT_73850"/>
<evidence type="ECO:0000313" key="3">
    <source>
        <dbReference type="EMBL" id="EFC38342.1"/>
    </source>
</evidence>
<dbReference type="InterPro" id="IPR001054">
    <property type="entry name" value="A/G_cyclase"/>
</dbReference>
<reference evidence="3 4" key="1">
    <citation type="journal article" date="2010" name="Cell">
        <title>The genome of Naegleria gruberi illuminates early eukaryotic versatility.</title>
        <authorList>
            <person name="Fritz-Laylin L.K."/>
            <person name="Prochnik S.E."/>
            <person name="Ginger M.L."/>
            <person name="Dacks J.B."/>
            <person name="Carpenter M.L."/>
            <person name="Field M.C."/>
            <person name="Kuo A."/>
            <person name="Paredez A."/>
            <person name="Chapman J."/>
            <person name="Pham J."/>
            <person name="Shu S."/>
            <person name="Neupane R."/>
            <person name="Cipriano M."/>
            <person name="Mancuso J."/>
            <person name="Tu H."/>
            <person name="Salamov A."/>
            <person name="Lindquist E."/>
            <person name="Shapiro H."/>
            <person name="Lucas S."/>
            <person name="Grigoriev I.V."/>
            <person name="Cande W.Z."/>
            <person name="Fulton C."/>
            <person name="Rokhsar D.S."/>
            <person name="Dawson S.C."/>
        </authorList>
    </citation>
    <scope>NUCLEOTIDE SEQUENCE [LARGE SCALE GENOMIC DNA]</scope>
    <source>
        <strain evidence="3 4">NEG-M</strain>
    </source>
</reference>
<keyword evidence="1" id="KW-0472">Membrane</keyword>
<dbReference type="InterPro" id="IPR029787">
    <property type="entry name" value="Nucleotide_cyclase"/>
</dbReference>
<dbReference type="GO" id="GO:0009190">
    <property type="term" value="P:cyclic nucleotide biosynthetic process"/>
    <property type="evidence" value="ECO:0007669"/>
    <property type="project" value="InterPro"/>
</dbReference>
<dbReference type="OrthoDB" id="10397338at2759"/>
<dbReference type="OMA" id="TESWINY"/>
<dbReference type="CDD" id="cd07302">
    <property type="entry name" value="CHD"/>
    <property type="match status" value="1"/>
</dbReference>
<dbReference type="Proteomes" id="UP000006671">
    <property type="component" value="Unassembled WGS sequence"/>
</dbReference>
<dbReference type="InParanoid" id="D2VXS2"/>
<feature type="transmembrane region" description="Helical" evidence="1">
    <location>
        <begin position="571"/>
        <end position="593"/>
    </location>
</feature>
<feature type="domain" description="Guanylate cyclase" evidence="2">
    <location>
        <begin position="685"/>
        <end position="815"/>
    </location>
</feature>
<proteinExistence type="predicted"/>
<dbReference type="SUPFAM" id="SSF55073">
    <property type="entry name" value="Nucleotide cyclase"/>
    <property type="match status" value="1"/>
</dbReference>
<evidence type="ECO:0000259" key="2">
    <source>
        <dbReference type="PROSITE" id="PS50125"/>
    </source>
</evidence>
<accession>D2VXS2</accession>
<keyword evidence="4" id="KW-1185">Reference proteome</keyword>
<organism evidence="4">
    <name type="scientific">Naegleria gruberi</name>
    <name type="common">Amoeba</name>
    <dbReference type="NCBI Taxonomy" id="5762"/>
    <lineage>
        <taxon>Eukaryota</taxon>
        <taxon>Discoba</taxon>
        <taxon>Heterolobosea</taxon>
        <taxon>Tetramitia</taxon>
        <taxon>Eutetramitia</taxon>
        <taxon>Vahlkampfiidae</taxon>
        <taxon>Naegleria</taxon>
    </lineage>
</organism>
<dbReference type="PROSITE" id="PS50125">
    <property type="entry name" value="GUANYLATE_CYCLASE_2"/>
    <property type="match status" value="1"/>
</dbReference>
<dbReference type="EMBL" id="GG738908">
    <property type="protein sequence ID" value="EFC38342.1"/>
    <property type="molecule type" value="Genomic_DNA"/>
</dbReference>
<feature type="transmembrane region" description="Helical" evidence="1">
    <location>
        <begin position="161"/>
        <end position="186"/>
    </location>
</feature>
<gene>
    <name evidence="3" type="ORF">NAEGRDRAFT_73850</name>
</gene>
<dbReference type="AlphaFoldDB" id="D2VXS2"/>
<evidence type="ECO:0000256" key="1">
    <source>
        <dbReference type="SAM" id="Phobius"/>
    </source>
</evidence>